<keyword evidence="4" id="KW-0418">Kinase</keyword>
<keyword evidence="6" id="KW-1015">Disulfide bond</keyword>
<keyword evidence="2 10" id="KW-0808">Transferase</keyword>
<evidence type="ECO:0000256" key="4">
    <source>
        <dbReference type="ARBA" id="ARBA00022777"/>
    </source>
</evidence>
<reference evidence="11" key="1">
    <citation type="journal article" date="2019" name="Int. J. Syst. Evol. Microbiol.">
        <title>The Global Catalogue of Microorganisms (GCM) 10K type strain sequencing project: providing services to taxonomists for standard genome sequencing and annotation.</title>
        <authorList>
            <consortium name="The Broad Institute Genomics Platform"/>
            <consortium name="The Broad Institute Genome Sequencing Center for Infectious Disease"/>
            <person name="Wu L."/>
            <person name="Ma J."/>
        </authorList>
    </citation>
    <scope>NUCLEOTIDE SEQUENCE [LARGE SCALE GENOMIC DNA]</scope>
    <source>
        <strain evidence="11">CGMCC 4.7241</strain>
    </source>
</reference>
<evidence type="ECO:0000259" key="8">
    <source>
        <dbReference type="Pfam" id="PF00370"/>
    </source>
</evidence>
<evidence type="ECO:0000256" key="6">
    <source>
        <dbReference type="ARBA" id="ARBA00023157"/>
    </source>
</evidence>
<organism evidence="10 11">
    <name type="scientific">Tenggerimyces flavus</name>
    <dbReference type="NCBI Taxonomy" id="1708749"/>
    <lineage>
        <taxon>Bacteria</taxon>
        <taxon>Bacillati</taxon>
        <taxon>Actinomycetota</taxon>
        <taxon>Actinomycetes</taxon>
        <taxon>Propionibacteriales</taxon>
        <taxon>Nocardioidaceae</taxon>
        <taxon>Tenggerimyces</taxon>
    </lineage>
</organism>
<name>A0ABV7Y847_9ACTN</name>
<keyword evidence="7" id="KW-0684">Rhamnose metabolism</keyword>
<evidence type="ECO:0000256" key="1">
    <source>
        <dbReference type="ARBA" id="ARBA00009156"/>
    </source>
</evidence>
<proteinExistence type="inferred from homology"/>
<comment type="caution">
    <text evidence="10">The sequence shown here is derived from an EMBL/GenBank/DDBJ whole genome shotgun (WGS) entry which is preliminary data.</text>
</comment>
<dbReference type="RefSeq" id="WP_205117184.1">
    <property type="nucleotide sequence ID" value="NZ_JAFBCM010000001.1"/>
</dbReference>
<dbReference type="Pfam" id="PF02782">
    <property type="entry name" value="FGGY_C"/>
    <property type="match status" value="1"/>
</dbReference>
<dbReference type="EMBL" id="JBHRZH010000006">
    <property type="protein sequence ID" value="MFC3760953.1"/>
    <property type="molecule type" value="Genomic_DNA"/>
</dbReference>
<keyword evidence="11" id="KW-1185">Reference proteome</keyword>
<dbReference type="GO" id="GO:0016740">
    <property type="term" value="F:transferase activity"/>
    <property type="evidence" value="ECO:0007669"/>
    <property type="project" value="UniProtKB-KW"/>
</dbReference>
<accession>A0ABV7Y847</accession>
<dbReference type="InterPro" id="IPR018485">
    <property type="entry name" value="FGGY_C"/>
</dbReference>
<dbReference type="InterPro" id="IPR018484">
    <property type="entry name" value="FGGY_N"/>
</dbReference>
<evidence type="ECO:0000256" key="7">
    <source>
        <dbReference type="ARBA" id="ARBA00023308"/>
    </source>
</evidence>
<dbReference type="EC" id="2.7.1.-" evidence="10"/>
<dbReference type="PANTHER" id="PTHR10196">
    <property type="entry name" value="SUGAR KINASE"/>
    <property type="match status" value="1"/>
</dbReference>
<evidence type="ECO:0000313" key="11">
    <source>
        <dbReference type="Proteomes" id="UP001595699"/>
    </source>
</evidence>
<evidence type="ECO:0000256" key="5">
    <source>
        <dbReference type="ARBA" id="ARBA00022840"/>
    </source>
</evidence>
<dbReference type="Proteomes" id="UP001595699">
    <property type="component" value="Unassembled WGS sequence"/>
</dbReference>
<comment type="similarity">
    <text evidence="1">Belongs to the FGGY kinase family.</text>
</comment>
<evidence type="ECO:0000313" key="10">
    <source>
        <dbReference type="EMBL" id="MFC3760953.1"/>
    </source>
</evidence>
<evidence type="ECO:0000259" key="9">
    <source>
        <dbReference type="Pfam" id="PF02782"/>
    </source>
</evidence>
<sequence length="452" mass="48499">MSPFVAAAVDLGASSGRVLRGEIGPDVLAAKVVHRFPNEPVEGPRLTWDLDGLWGGIQEGLQAAGAVQSIGVDSWGVDYGLLDERGALIAPPVHYRDNRTDGVMERVRASLGDAALYEQTGLQFMQFNTIYQLLAEDPELLERARTMLLIPDLIGHKLTGSIGAERTNVSTTQLYDQGTRSWATDLASSLGIPTGILPPLREPGDVLGTWQGARVTAVASHDTASAVVAVPAEGERFAYISCGTWSLVGVELASPVLTAESLAANFTNEVGVDGTIRFLRNVMGLWLLQECMRWWAPPLEWLLEQAAREPGGRFVVDAESEEFLAPGNMPERIQAYCARTGQPVPRTAAEITRCILDSLAVAHARNVRAASRLSGQPVDAVHIVGGGSQNALLCQLTADASGLPVLAGPVEATALGNLLVQARAAGVVESRQQGREFVRRTQELRRYTPRDS</sequence>
<dbReference type="CDD" id="cd07771">
    <property type="entry name" value="ASKHA_NBD_FGGY_RhaB-like"/>
    <property type="match status" value="1"/>
</dbReference>
<evidence type="ECO:0000256" key="3">
    <source>
        <dbReference type="ARBA" id="ARBA00022741"/>
    </source>
</evidence>
<dbReference type="InterPro" id="IPR013449">
    <property type="entry name" value="Rhamnulokinase"/>
</dbReference>
<evidence type="ECO:0000256" key="2">
    <source>
        <dbReference type="ARBA" id="ARBA00022679"/>
    </source>
</evidence>
<dbReference type="SUPFAM" id="SSF53067">
    <property type="entry name" value="Actin-like ATPase domain"/>
    <property type="match status" value="2"/>
</dbReference>
<keyword evidence="3" id="KW-0547">Nucleotide-binding</keyword>
<dbReference type="InterPro" id="IPR043129">
    <property type="entry name" value="ATPase_NBD"/>
</dbReference>
<feature type="domain" description="Carbohydrate kinase FGGY C-terminal" evidence="9">
    <location>
        <begin position="238"/>
        <end position="425"/>
    </location>
</feature>
<protein>
    <submittedName>
        <fullName evidence="10">Rhamnulokinase family protein</fullName>
        <ecNumber evidence="10">2.7.1.-</ecNumber>
    </submittedName>
</protein>
<dbReference type="Pfam" id="PF00370">
    <property type="entry name" value="FGGY_N"/>
    <property type="match status" value="1"/>
</dbReference>
<dbReference type="Gene3D" id="3.30.420.40">
    <property type="match status" value="2"/>
</dbReference>
<feature type="domain" description="Carbohydrate kinase FGGY N-terminal" evidence="8">
    <location>
        <begin position="9"/>
        <end position="211"/>
    </location>
</feature>
<keyword evidence="5" id="KW-0067">ATP-binding</keyword>
<gene>
    <name evidence="10" type="ORF">ACFOUW_08880</name>
</gene>
<dbReference type="PANTHER" id="PTHR10196:SF93">
    <property type="entry name" value="L-RHAMNULOKINASE"/>
    <property type="match status" value="1"/>
</dbReference>